<keyword evidence="5 6" id="KW-0472">Membrane</keyword>
<feature type="transmembrane region" description="Helical" evidence="6">
    <location>
        <begin position="110"/>
        <end position="127"/>
    </location>
</feature>
<evidence type="ECO:0000256" key="3">
    <source>
        <dbReference type="ARBA" id="ARBA00022692"/>
    </source>
</evidence>
<evidence type="ECO:0000256" key="4">
    <source>
        <dbReference type="ARBA" id="ARBA00022989"/>
    </source>
</evidence>
<evidence type="ECO:0000256" key="2">
    <source>
        <dbReference type="ARBA" id="ARBA00022475"/>
    </source>
</evidence>
<dbReference type="GO" id="GO:0005886">
    <property type="term" value="C:plasma membrane"/>
    <property type="evidence" value="ECO:0007669"/>
    <property type="project" value="UniProtKB-SubCell"/>
</dbReference>
<evidence type="ECO:0000313" key="7">
    <source>
        <dbReference type="EMBL" id="KAE9630968.1"/>
    </source>
</evidence>
<evidence type="ECO:0000313" key="8">
    <source>
        <dbReference type="Proteomes" id="UP000441586"/>
    </source>
</evidence>
<feature type="transmembrane region" description="Helical" evidence="6">
    <location>
        <begin position="139"/>
        <end position="160"/>
    </location>
</feature>
<protein>
    <submittedName>
        <fullName evidence="7">LysE family transporter</fullName>
    </submittedName>
</protein>
<proteinExistence type="predicted"/>
<reference evidence="7 8" key="1">
    <citation type="submission" date="2019-12" db="EMBL/GenBank/DDBJ databases">
        <authorList>
            <person name="Zhang Y.-J."/>
        </authorList>
    </citation>
    <scope>NUCLEOTIDE SEQUENCE [LARGE SCALE GENOMIC DNA]</scope>
    <source>
        <strain evidence="7 8">H18S-6</strain>
    </source>
</reference>
<dbReference type="PANTHER" id="PTHR30086:SF20">
    <property type="entry name" value="ARGININE EXPORTER PROTEIN ARGO-RELATED"/>
    <property type="match status" value="1"/>
</dbReference>
<feature type="transmembrane region" description="Helical" evidence="6">
    <location>
        <begin position="71"/>
        <end position="90"/>
    </location>
</feature>
<keyword evidence="4 6" id="KW-1133">Transmembrane helix</keyword>
<feature type="transmembrane region" description="Helical" evidence="6">
    <location>
        <begin position="43"/>
        <end position="64"/>
    </location>
</feature>
<name>A0A6A4RMA2_9RHOB</name>
<evidence type="ECO:0000256" key="1">
    <source>
        <dbReference type="ARBA" id="ARBA00004651"/>
    </source>
</evidence>
<evidence type="ECO:0000256" key="5">
    <source>
        <dbReference type="ARBA" id="ARBA00023136"/>
    </source>
</evidence>
<dbReference type="Proteomes" id="UP000441586">
    <property type="component" value="Unassembled WGS sequence"/>
</dbReference>
<evidence type="ECO:0000256" key="6">
    <source>
        <dbReference type="SAM" id="Phobius"/>
    </source>
</evidence>
<dbReference type="InterPro" id="IPR001123">
    <property type="entry name" value="LeuE-type"/>
</dbReference>
<dbReference type="AlphaFoldDB" id="A0A6A4RMA2"/>
<dbReference type="Pfam" id="PF01810">
    <property type="entry name" value="LysE"/>
    <property type="match status" value="1"/>
</dbReference>
<sequence length="198" mass="21830">MSQTLVTLAVFLFPLAYSPGPGNMFFAANGARFGLLATLRANFGYHLATWLVTAAIGLGFVTTLDLFPQIFVALKWAGSAYVFWLAWKLLRSGMLQSDETARPASFSDGVVLLLLNPKAYVIIALMFSQFLTSSSENRLILTLLITTVFTLNNFIAFTVWTLIGDQIASHFRSPDSARRLNMLFGGMLALVAMWMLIS</sequence>
<dbReference type="EMBL" id="WSFO01000003">
    <property type="protein sequence ID" value="KAE9630968.1"/>
    <property type="molecule type" value="Genomic_DNA"/>
</dbReference>
<comment type="caution">
    <text evidence="7">The sequence shown here is derived from an EMBL/GenBank/DDBJ whole genome shotgun (WGS) entry which is preliminary data.</text>
</comment>
<dbReference type="PANTHER" id="PTHR30086">
    <property type="entry name" value="ARGININE EXPORTER PROTEIN ARGO"/>
    <property type="match status" value="1"/>
</dbReference>
<organism evidence="7 8">
    <name type="scientific">Parasedimentitalea maritima</name>
    <dbReference type="NCBI Taxonomy" id="2578117"/>
    <lineage>
        <taxon>Bacteria</taxon>
        <taxon>Pseudomonadati</taxon>
        <taxon>Pseudomonadota</taxon>
        <taxon>Alphaproteobacteria</taxon>
        <taxon>Rhodobacterales</taxon>
        <taxon>Paracoccaceae</taxon>
        <taxon>Parasedimentitalea</taxon>
    </lineage>
</organism>
<dbReference type="GO" id="GO:0015171">
    <property type="term" value="F:amino acid transmembrane transporter activity"/>
    <property type="evidence" value="ECO:0007669"/>
    <property type="project" value="TreeGrafter"/>
</dbReference>
<gene>
    <name evidence="7" type="ORF">GP644_07035</name>
</gene>
<accession>A0A6A4RMA2</accession>
<keyword evidence="3 6" id="KW-0812">Transmembrane</keyword>
<keyword evidence="2" id="KW-1003">Cell membrane</keyword>
<comment type="subcellular location">
    <subcellularLocation>
        <location evidence="1">Cell membrane</location>
        <topology evidence="1">Multi-pass membrane protein</topology>
    </subcellularLocation>
</comment>
<feature type="transmembrane region" description="Helical" evidence="6">
    <location>
        <begin position="180"/>
        <end position="197"/>
    </location>
</feature>
<dbReference type="RefSeq" id="WP_158978219.1">
    <property type="nucleotide sequence ID" value="NZ_WSFO01000003.1"/>
</dbReference>